<proteinExistence type="predicted"/>
<dbReference type="EMBL" id="DUZY01000004">
    <property type="protein sequence ID" value="DAD37431.1"/>
    <property type="molecule type" value="Genomic_DNA"/>
</dbReference>
<evidence type="ECO:0000313" key="10">
    <source>
        <dbReference type="EMBL" id="DAD49625.1"/>
    </source>
</evidence>
<evidence type="ECO:0000313" key="6">
    <source>
        <dbReference type="EMBL" id="DAD37438.1"/>
    </source>
</evidence>
<dbReference type="Proteomes" id="UP000607653">
    <property type="component" value="Unassembled WGS sequence"/>
</dbReference>
<reference evidence="5 12" key="1">
    <citation type="journal article" date="2020" name="Mol. Biol. Evol.">
        <title>Distinct Expression and Methylation Patterns for Genes with Different Fates following a Single Whole-Genome Duplication in Flowering Plants.</title>
        <authorList>
            <person name="Shi T."/>
            <person name="Rahmani R.S."/>
            <person name="Gugger P.F."/>
            <person name="Wang M."/>
            <person name="Li H."/>
            <person name="Zhang Y."/>
            <person name="Li Z."/>
            <person name="Wang Q."/>
            <person name="Van de Peer Y."/>
            <person name="Marchal K."/>
            <person name="Chen J."/>
        </authorList>
    </citation>
    <scope>NUCLEOTIDE SEQUENCE [LARGE SCALE GENOMIC DNA]</scope>
    <source>
        <tissue evidence="5">Leaf</tissue>
    </source>
</reference>
<evidence type="ECO:0000313" key="11">
    <source>
        <dbReference type="EMBL" id="DAD49666.1"/>
    </source>
</evidence>
<dbReference type="EMBL" id="DUZY01000004">
    <property type="protein sequence ID" value="DAD37425.1"/>
    <property type="molecule type" value="Genomic_DNA"/>
</dbReference>
<accession>A0A822Z183</accession>
<dbReference type="EMBL" id="DUZY01000004">
    <property type="protein sequence ID" value="DAD37570.1"/>
    <property type="molecule type" value="Genomic_DNA"/>
</dbReference>
<dbReference type="EMBL" id="DUZY01000004">
    <property type="protein sequence ID" value="DAD37429.1"/>
    <property type="molecule type" value="Genomic_DNA"/>
</dbReference>
<evidence type="ECO:0000313" key="9">
    <source>
        <dbReference type="EMBL" id="DAD49621.1"/>
    </source>
</evidence>
<name>A0A822Z183_NELNU</name>
<feature type="compositionally biased region" description="Polar residues" evidence="1">
    <location>
        <begin position="54"/>
        <end position="72"/>
    </location>
</feature>
<gene>
    <name evidence="2" type="ORF">HUJ06_008056</name>
    <name evidence="3" type="ORF">HUJ06_008066</name>
    <name evidence="4" type="ORF">HUJ06_008070</name>
    <name evidence="5" type="ORF">HUJ06_008072</name>
    <name evidence="6" type="ORF">HUJ06_008079</name>
    <name evidence="7" type="ORF">HUJ06_008211</name>
    <name evidence="11" type="ORF">HUJ06_031774</name>
    <name evidence="8" type="ORF">HUJ06_031789</name>
    <name evidence="9" type="ORF">HUJ06_031827</name>
    <name evidence="10" type="ORF">HUJ06_031831</name>
</gene>
<sequence length="72" mass="7810">MYVGKEREGLCSWHTTMHGGGTSFENSLLGGETNRCGMRNLGGGTNRCDRGMNLSGSWQQGHSATYNTPSRI</sequence>
<evidence type="ECO:0000313" key="8">
    <source>
        <dbReference type="EMBL" id="DAD49360.1"/>
    </source>
</evidence>
<evidence type="ECO:0000313" key="2">
    <source>
        <dbReference type="EMBL" id="DAD37414.1"/>
    </source>
</evidence>
<keyword evidence="12" id="KW-1185">Reference proteome</keyword>
<evidence type="ECO:0000256" key="1">
    <source>
        <dbReference type="SAM" id="MobiDB-lite"/>
    </source>
</evidence>
<protein>
    <submittedName>
        <fullName evidence="5">Uncharacterized protein</fullName>
    </submittedName>
</protein>
<dbReference type="AlphaFoldDB" id="A0A822Z183"/>
<dbReference type="EMBL" id="DUZY01000322">
    <property type="protein sequence ID" value="DAD49666.1"/>
    <property type="molecule type" value="Genomic_DNA"/>
</dbReference>
<comment type="caution">
    <text evidence="5">The sequence shown here is derived from an EMBL/GenBank/DDBJ whole genome shotgun (WGS) entry which is preliminary data.</text>
</comment>
<organism evidence="5 12">
    <name type="scientific">Nelumbo nucifera</name>
    <name type="common">Sacred lotus</name>
    <dbReference type="NCBI Taxonomy" id="4432"/>
    <lineage>
        <taxon>Eukaryota</taxon>
        <taxon>Viridiplantae</taxon>
        <taxon>Streptophyta</taxon>
        <taxon>Embryophyta</taxon>
        <taxon>Tracheophyta</taxon>
        <taxon>Spermatophyta</taxon>
        <taxon>Magnoliopsida</taxon>
        <taxon>Proteales</taxon>
        <taxon>Nelumbonaceae</taxon>
        <taxon>Nelumbo</taxon>
    </lineage>
</organism>
<evidence type="ECO:0000313" key="4">
    <source>
        <dbReference type="EMBL" id="DAD37429.1"/>
    </source>
</evidence>
<dbReference type="EMBL" id="DUZY01000062">
    <property type="protein sequence ID" value="DAD49360.1"/>
    <property type="molecule type" value="Genomic_DNA"/>
</dbReference>
<feature type="region of interest" description="Disordered" evidence="1">
    <location>
        <begin position="52"/>
        <end position="72"/>
    </location>
</feature>
<evidence type="ECO:0000313" key="3">
    <source>
        <dbReference type="EMBL" id="DAD37425.1"/>
    </source>
</evidence>
<dbReference type="EMBL" id="DUZY01000273">
    <property type="protein sequence ID" value="DAD49625.1"/>
    <property type="molecule type" value="Genomic_DNA"/>
</dbReference>
<evidence type="ECO:0000313" key="5">
    <source>
        <dbReference type="EMBL" id="DAD37431.1"/>
    </source>
</evidence>
<dbReference type="EMBL" id="DUZY01000273">
    <property type="protein sequence ID" value="DAD49621.1"/>
    <property type="molecule type" value="Genomic_DNA"/>
</dbReference>
<dbReference type="EMBL" id="DUZY01000004">
    <property type="protein sequence ID" value="DAD37414.1"/>
    <property type="molecule type" value="Genomic_DNA"/>
</dbReference>
<dbReference type="EMBL" id="DUZY01000004">
    <property type="protein sequence ID" value="DAD37438.1"/>
    <property type="molecule type" value="Genomic_DNA"/>
</dbReference>
<evidence type="ECO:0000313" key="12">
    <source>
        <dbReference type="Proteomes" id="UP000607653"/>
    </source>
</evidence>
<evidence type="ECO:0000313" key="7">
    <source>
        <dbReference type="EMBL" id="DAD37570.1"/>
    </source>
</evidence>